<keyword evidence="1" id="KW-0175">Coiled coil</keyword>
<dbReference type="RefSeq" id="WP_377276542.1">
    <property type="nucleotide sequence ID" value="NZ_JBHSGL010000004.1"/>
</dbReference>
<keyword evidence="4" id="KW-1185">Reference proteome</keyword>
<evidence type="ECO:0000313" key="4">
    <source>
        <dbReference type="Proteomes" id="UP001595932"/>
    </source>
</evidence>
<protein>
    <recommendedName>
        <fullName evidence="5">Lipoprotein</fullName>
    </recommendedName>
</protein>
<keyword evidence="2" id="KW-0732">Signal</keyword>
<evidence type="ECO:0000256" key="2">
    <source>
        <dbReference type="SAM" id="SignalP"/>
    </source>
</evidence>
<gene>
    <name evidence="3" type="ORF">ACFO5U_02870</name>
</gene>
<name>A0ABV9M9I5_9BACL</name>
<dbReference type="PROSITE" id="PS51257">
    <property type="entry name" value="PROKAR_LIPOPROTEIN"/>
    <property type="match status" value="1"/>
</dbReference>
<accession>A0ABV9M9I5</accession>
<dbReference type="Proteomes" id="UP001595932">
    <property type="component" value="Unassembled WGS sequence"/>
</dbReference>
<feature type="chain" id="PRO_5046242018" description="Lipoprotein" evidence="2">
    <location>
        <begin position="25"/>
        <end position="250"/>
    </location>
</feature>
<proteinExistence type="predicted"/>
<evidence type="ECO:0000313" key="3">
    <source>
        <dbReference type="EMBL" id="MFC4711776.1"/>
    </source>
</evidence>
<feature type="signal peptide" evidence="2">
    <location>
        <begin position="1"/>
        <end position="24"/>
    </location>
</feature>
<reference evidence="4" key="1">
    <citation type="journal article" date="2019" name="Int. J. Syst. Evol. Microbiol.">
        <title>The Global Catalogue of Microorganisms (GCM) 10K type strain sequencing project: providing services to taxonomists for standard genome sequencing and annotation.</title>
        <authorList>
            <consortium name="The Broad Institute Genomics Platform"/>
            <consortium name="The Broad Institute Genome Sequencing Center for Infectious Disease"/>
            <person name="Wu L."/>
            <person name="Ma J."/>
        </authorList>
    </citation>
    <scope>NUCLEOTIDE SEQUENCE [LARGE SCALE GENOMIC DNA]</scope>
    <source>
        <strain evidence="4">CGMCC 1.12151</strain>
    </source>
</reference>
<dbReference type="EMBL" id="JBHSGL010000004">
    <property type="protein sequence ID" value="MFC4711776.1"/>
    <property type="molecule type" value="Genomic_DNA"/>
</dbReference>
<evidence type="ECO:0000256" key="1">
    <source>
        <dbReference type="SAM" id="Coils"/>
    </source>
</evidence>
<organism evidence="3 4">
    <name type="scientific">Planococcus dechangensis</name>
    <dbReference type="NCBI Taxonomy" id="1176255"/>
    <lineage>
        <taxon>Bacteria</taxon>
        <taxon>Bacillati</taxon>
        <taxon>Bacillota</taxon>
        <taxon>Bacilli</taxon>
        <taxon>Bacillales</taxon>
        <taxon>Caryophanaceae</taxon>
        <taxon>Planococcus</taxon>
    </lineage>
</organism>
<comment type="caution">
    <text evidence="3">The sequence shown here is derived from an EMBL/GenBank/DDBJ whole genome shotgun (WGS) entry which is preliminary data.</text>
</comment>
<sequence length="250" mass="28558">MKKYLYLLTLFIAILVLGACNSDAENKGDAEQSPENNKVFNDEDITLAEEVLIFLNERMAELEEKVNKSVQNEEIVIEDEASFNTQVQELADEIVFKKLAEEFDEVIAFEGAAGENENIYFNKTSSEPCSLGHCEYDGIETMQVDVNASGTEEYKSSHFSMTELIFEEAKYRYESGEEEHSSEIHFVKSKEDKLVLAQHPVLDIQSINLKEIDKEYDEIQSSVPESEVEAEQEAFRTDVEETLAYYPELQ</sequence>
<feature type="coiled-coil region" evidence="1">
    <location>
        <begin position="45"/>
        <end position="72"/>
    </location>
</feature>
<evidence type="ECO:0008006" key="5">
    <source>
        <dbReference type="Google" id="ProtNLM"/>
    </source>
</evidence>